<dbReference type="AlphaFoldDB" id="A0A136WF45"/>
<feature type="chain" id="PRO_5038987820" evidence="1">
    <location>
        <begin position="20"/>
        <end position="332"/>
    </location>
</feature>
<proteinExistence type="predicted"/>
<dbReference type="Proteomes" id="UP000070539">
    <property type="component" value="Unassembled WGS sequence"/>
</dbReference>
<dbReference type="InterPro" id="IPR028082">
    <property type="entry name" value="Peripla_BP_I"/>
</dbReference>
<dbReference type="PATRIC" id="fig|36847.3.peg.1324"/>
<evidence type="ECO:0000313" key="2">
    <source>
        <dbReference type="EMBL" id="KXL53168.1"/>
    </source>
</evidence>
<name>A0A136WF45_9FIRM</name>
<dbReference type="PANTHER" id="PTHR35271">
    <property type="entry name" value="ABC TRANSPORTER, SUBSTRATE-BINDING LIPOPROTEIN-RELATED"/>
    <property type="match status" value="1"/>
</dbReference>
<accession>A0A136WF45</accession>
<keyword evidence="1" id="KW-0732">Signal</keyword>
<dbReference type="SUPFAM" id="SSF53822">
    <property type="entry name" value="Periplasmic binding protein-like I"/>
    <property type="match status" value="1"/>
</dbReference>
<dbReference type="PROSITE" id="PS51257">
    <property type="entry name" value="PROKAR_LIPOPROTEIN"/>
    <property type="match status" value="1"/>
</dbReference>
<dbReference type="PANTHER" id="PTHR35271:SF1">
    <property type="entry name" value="ABC TRANSPORTER, SUBSTRATE-BINDING LIPOPROTEIN"/>
    <property type="match status" value="1"/>
</dbReference>
<gene>
    <name evidence="2" type="ORF">CLNEO_11390</name>
</gene>
<dbReference type="Gene3D" id="3.40.50.2300">
    <property type="match status" value="2"/>
</dbReference>
<dbReference type="InterPro" id="IPR007487">
    <property type="entry name" value="ABC_transpt-TYRBP-like"/>
</dbReference>
<dbReference type="STRING" id="36847.CLNEO_11390"/>
<dbReference type="EMBL" id="LRVM01000003">
    <property type="protein sequence ID" value="KXL53168.1"/>
    <property type="molecule type" value="Genomic_DNA"/>
</dbReference>
<dbReference type="Pfam" id="PF04392">
    <property type="entry name" value="ABC_sub_bind"/>
    <property type="match status" value="1"/>
</dbReference>
<reference evidence="2 3" key="1">
    <citation type="submission" date="2016-01" db="EMBL/GenBank/DDBJ databases">
        <title>Genome sequence of Clostridium neopropionicum X4, DSM-3847.</title>
        <authorList>
            <person name="Poehlein A."/>
            <person name="Beck M.H."/>
            <person name="Bengelsdorf F.R."/>
            <person name="Daniel R."/>
            <person name="Duerre P."/>
        </authorList>
    </citation>
    <scope>NUCLEOTIDE SEQUENCE [LARGE SCALE GENOMIC DNA]</scope>
    <source>
        <strain evidence="2 3">DSM-3847</strain>
    </source>
</reference>
<organism evidence="2 3">
    <name type="scientific">Anaerotignum neopropionicum</name>
    <dbReference type="NCBI Taxonomy" id="36847"/>
    <lineage>
        <taxon>Bacteria</taxon>
        <taxon>Bacillati</taxon>
        <taxon>Bacillota</taxon>
        <taxon>Clostridia</taxon>
        <taxon>Lachnospirales</taxon>
        <taxon>Anaerotignaceae</taxon>
        <taxon>Anaerotignum</taxon>
    </lineage>
</organism>
<dbReference type="CDD" id="cd06325">
    <property type="entry name" value="PBP1_ABC_unchar_transporter"/>
    <property type="match status" value="1"/>
</dbReference>
<sequence>MKKFMAMTLTAVIGMAAFTGCGSTGSSGEAGKEGESAAIPVIGISQYGQHASLDNCREGFLKGLEESGLVEGKDFTVDYQNAGFDDNIATQIAQNFSANNVALMCAIATPSATACYAAAEDKNIPVIFTAITDPVKAKLNEGNITGTSDKLPVEAQLELIRSLQPEAKTIGILYTTSEPNSVSAIAEYQEKAPEYGFTIETIGVTQQAEVLQAADSMIAKGVDCISNLTDNTVVGVLPSILEKTNDAKIPVYGSEIEQVKLGCVASAGIDYVALGVQTGAMAAKVLKGEATAEEIPYETITNFDTYINSPALADMGIKVPADMAQKAIEATK</sequence>
<comment type="caution">
    <text evidence="2">The sequence shown here is derived from an EMBL/GenBank/DDBJ whole genome shotgun (WGS) entry which is preliminary data.</text>
</comment>
<dbReference type="OrthoDB" id="9776955at2"/>
<keyword evidence="3" id="KW-1185">Reference proteome</keyword>
<feature type="signal peptide" evidence="1">
    <location>
        <begin position="1"/>
        <end position="19"/>
    </location>
</feature>
<evidence type="ECO:0000313" key="3">
    <source>
        <dbReference type="Proteomes" id="UP000070539"/>
    </source>
</evidence>
<protein>
    <submittedName>
        <fullName evidence="2">ABC transporter substrate binding protein</fullName>
    </submittedName>
</protein>
<dbReference type="RefSeq" id="WP_066085845.1">
    <property type="nucleotide sequence ID" value="NZ_LRVM01000003.1"/>
</dbReference>
<evidence type="ECO:0000256" key="1">
    <source>
        <dbReference type="SAM" id="SignalP"/>
    </source>
</evidence>